<organism evidence="2 3">
    <name type="scientific">Actinoplanes friuliensis DSM 7358</name>
    <dbReference type="NCBI Taxonomy" id="1246995"/>
    <lineage>
        <taxon>Bacteria</taxon>
        <taxon>Bacillati</taxon>
        <taxon>Actinomycetota</taxon>
        <taxon>Actinomycetes</taxon>
        <taxon>Micromonosporales</taxon>
        <taxon>Micromonosporaceae</taxon>
        <taxon>Actinoplanes</taxon>
    </lineage>
</organism>
<feature type="transmembrane region" description="Helical" evidence="1">
    <location>
        <begin position="55"/>
        <end position="75"/>
    </location>
</feature>
<evidence type="ECO:0000313" key="3">
    <source>
        <dbReference type="Proteomes" id="UP000017746"/>
    </source>
</evidence>
<dbReference type="PATRIC" id="fig|1246995.3.peg.7182"/>
<keyword evidence="3" id="KW-1185">Reference proteome</keyword>
<keyword evidence="1" id="KW-0472">Membrane</keyword>
<reference evidence="2 3" key="1">
    <citation type="journal article" date="2014" name="J. Biotechnol.">
        <title>Complete genome sequence of the actinobacterium Actinoplanes friuliensis HAG 010964, producer of the lipopeptide antibiotic friulimycin.</title>
        <authorList>
            <person name="Ruckert C."/>
            <person name="Szczepanowski R."/>
            <person name="Albersmeier A."/>
            <person name="Goesmann A."/>
            <person name="Fischer N."/>
            <person name="Steinkamper A."/>
            <person name="Puhler A."/>
            <person name="Biener R."/>
            <person name="Schwartz D."/>
            <person name="Kalinowski J."/>
        </authorList>
    </citation>
    <scope>NUCLEOTIDE SEQUENCE [LARGE SCALE GENOMIC DNA]</scope>
    <source>
        <strain evidence="2 3">DSM 7358</strain>
    </source>
</reference>
<evidence type="ECO:0008006" key="4">
    <source>
        <dbReference type="Google" id="ProtNLM"/>
    </source>
</evidence>
<feature type="transmembrane region" description="Helical" evidence="1">
    <location>
        <begin position="12"/>
        <end position="35"/>
    </location>
</feature>
<dbReference type="eggNOG" id="COG2815">
    <property type="taxonomic scope" value="Bacteria"/>
</dbReference>
<protein>
    <recommendedName>
        <fullName evidence="4">PASTA domain-containing protein</fullName>
    </recommendedName>
</protein>
<gene>
    <name evidence="2" type="ORF">AFR_35490</name>
</gene>
<dbReference type="Proteomes" id="UP000017746">
    <property type="component" value="Chromosome"/>
</dbReference>
<evidence type="ECO:0000313" key="2">
    <source>
        <dbReference type="EMBL" id="AGZ45354.1"/>
    </source>
</evidence>
<dbReference type="KEGG" id="afs:AFR_35490"/>
<dbReference type="EMBL" id="CP006272">
    <property type="protein sequence ID" value="AGZ45354.1"/>
    <property type="molecule type" value="Genomic_DNA"/>
</dbReference>
<evidence type="ECO:0000256" key="1">
    <source>
        <dbReference type="SAM" id="Phobius"/>
    </source>
</evidence>
<name>U5W881_9ACTN</name>
<sequence length="254" mass="26286">MTAGATDRKNRWLRLPAGLVLLVVFPLIAAGWAVYTVALRILHRNTASAPSPARTAVAALIIIVLGTAGAGVYVLSARPSESVVAVQTQPVPAQPIPTPETTPAASVPPGAVMPDALGMPLPAAESLVRSIGLRYVSTDRSPLGRRLTIDTSWTVVASNPRAGRPVFAGGRVALYALKNNEAAWFAAHPVMPRLAAGATSASLVGPGDQLADVEELVSFTEGARPGTVPAAGRRLRPGQLIVVTTKPGNPTIVR</sequence>
<dbReference type="Gene3D" id="3.30.10.20">
    <property type="match status" value="1"/>
</dbReference>
<keyword evidence="1" id="KW-1133">Transmembrane helix</keyword>
<dbReference type="AlphaFoldDB" id="U5W881"/>
<dbReference type="HOGENOM" id="CLU_1092507_0_0_11"/>
<keyword evidence="1" id="KW-0812">Transmembrane</keyword>
<accession>U5W881</accession>
<proteinExistence type="predicted"/>